<evidence type="ECO:0000256" key="1">
    <source>
        <dbReference type="ARBA" id="ARBA00005662"/>
    </source>
</evidence>
<dbReference type="Gene3D" id="3.60.21.10">
    <property type="match status" value="1"/>
</dbReference>
<comment type="caution">
    <text evidence="3">The sequence shown here is derived from an EMBL/GenBank/DDBJ whole genome shotgun (WGS) entry which is preliminary data.</text>
</comment>
<protein>
    <submittedName>
        <fullName evidence="3">Putative polyglutamine synthesis accessory protein</fullName>
    </submittedName>
</protein>
<evidence type="ECO:0000259" key="2">
    <source>
        <dbReference type="SMART" id="SM00854"/>
    </source>
</evidence>
<dbReference type="CDD" id="cd07381">
    <property type="entry name" value="MPP_CapA"/>
    <property type="match status" value="1"/>
</dbReference>
<organism evidence="3 4">
    <name type="scientific">Mycobacterium botniense</name>
    <dbReference type="NCBI Taxonomy" id="84962"/>
    <lineage>
        <taxon>Bacteria</taxon>
        <taxon>Bacillati</taxon>
        <taxon>Actinomycetota</taxon>
        <taxon>Actinomycetes</taxon>
        <taxon>Mycobacteriales</taxon>
        <taxon>Mycobacteriaceae</taxon>
        <taxon>Mycobacterium</taxon>
    </lineage>
</organism>
<evidence type="ECO:0000313" key="4">
    <source>
        <dbReference type="Proteomes" id="UP000465361"/>
    </source>
</evidence>
<dbReference type="EMBL" id="BLKW01000004">
    <property type="protein sequence ID" value="GFG75830.1"/>
    <property type="molecule type" value="Genomic_DNA"/>
</dbReference>
<gene>
    <name evidence="3" type="ORF">MBOT_31950</name>
</gene>
<dbReference type="RefSeq" id="WP_163758799.1">
    <property type="nucleotide sequence ID" value="NZ_BLKW01000004.1"/>
</dbReference>
<dbReference type="InterPro" id="IPR052169">
    <property type="entry name" value="CW_Biosynth-Accessory"/>
</dbReference>
<dbReference type="InterPro" id="IPR029052">
    <property type="entry name" value="Metallo-depent_PP-like"/>
</dbReference>
<accession>A0A7I9Y1E2</accession>
<dbReference type="AlphaFoldDB" id="A0A7I9Y1E2"/>
<comment type="similarity">
    <text evidence="1">Belongs to the CapA family.</text>
</comment>
<dbReference type="SMART" id="SM00854">
    <property type="entry name" value="PGA_cap"/>
    <property type="match status" value="1"/>
</dbReference>
<dbReference type="PANTHER" id="PTHR33393:SF11">
    <property type="entry name" value="POLYGLUTAMINE SYNTHESIS ACCESSORY PROTEIN RV0574C-RELATED"/>
    <property type="match status" value="1"/>
</dbReference>
<dbReference type="InterPro" id="IPR019079">
    <property type="entry name" value="Capsule_synth_CapA"/>
</dbReference>
<proteinExistence type="inferred from homology"/>
<keyword evidence="4" id="KW-1185">Reference proteome</keyword>
<name>A0A7I9Y1E2_9MYCO</name>
<sequence length="368" mass="39889">MRAAETTHTVFLCGDVMTGRGLDQILPHRGSPELHEPVVTDARTYVALAEQTNGPIAVPVDFAWPWGEAAALLDEVAPDVRLINLETSITADGEFAPGKTVHYRMHPDNIACLTVIRPDAVALANNHVMDFGIRGLADTLRALDEAGLRGVGAGLTVEEAECPAVVGLPHGRRVVIAARGTESSGIPHSWAAGINRPGVALLADLSDQAADEITGRVMALKQPGDIAIVSVHWGSNWGYGVEPAQRRFAHRLIDAGIDVVHGHSSHHPRPVEIYRGKLIVYGCGDLIDDYEGIRTHGSFRPELRLLYFARTDGDAAALLMVPMRARRMRLERATRDEAEWLRSTLEQVSRPFGTRVRLTSDGALTVSA</sequence>
<dbReference type="Proteomes" id="UP000465361">
    <property type="component" value="Unassembled WGS sequence"/>
</dbReference>
<dbReference type="PANTHER" id="PTHR33393">
    <property type="entry name" value="POLYGLUTAMINE SYNTHESIS ACCESSORY PROTEIN RV0574C-RELATED"/>
    <property type="match status" value="1"/>
</dbReference>
<dbReference type="SUPFAM" id="SSF56300">
    <property type="entry name" value="Metallo-dependent phosphatases"/>
    <property type="match status" value="1"/>
</dbReference>
<evidence type="ECO:0000313" key="3">
    <source>
        <dbReference type="EMBL" id="GFG75830.1"/>
    </source>
</evidence>
<reference evidence="3 4" key="1">
    <citation type="journal article" date="2019" name="Emerg. Microbes Infect.">
        <title>Comprehensive subspecies identification of 175 nontuberculous mycobacteria species based on 7547 genomic profiles.</title>
        <authorList>
            <person name="Matsumoto Y."/>
            <person name="Kinjo T."/>
            <person name="Motooka D."/>
            <person name="Nabeya D."/>
            <person name="Jung N."/>
            <person name="Uechi K."/>
            <person name="Horii T."/>
            <person name="Iida T."/>
            <person name="Fujita J."/>
            <person name="Nakamura S."/>
        </authorList>
    </citation>
    <scope>NUCLEOTIDE SEQUENCE [LARGE SCALE GENOMIC DNA]</scope>
    <source>
        <strain evidence="3 4">JCM 17322</strain>
    </source>
</reference>
<dbReference type="Pfam" id="PF09587">
    <property type="entry name" value="PGA_cap"/>
    <property type="match status" value="1"/>
</dbReference>
<feature type="domain" description="Capsule synthesis protein CapA" evidence="2">
    <location>
        <begin position="9"/>
        <end position="290"/>
    </location>
</feature>